<accession>A0A382TPD5</accession>
<protein>
    <submittedName>
        <fullName evidence="1">Uncharacterized protein</fullName>
    </submittedName>
</protein>
<dbReference type="EMBL" id="UINC01137789">
    <property type="protein sequence ID" value="SVD23341.1"/>
    <property type="molecule type" value="Genomic_DNA"/>
</dbReference>
<proteinExistence type="predicted"/>
<reference evidence="1" key="1">
    <citation type="submission" date="2018-05" db="EMBL/GenBank/DDBJ databases">
        <authorList>
            <person name="Lanie J.A."/>
            <person name="Ng W.-L."/>
            <person name="Kazmierczak K.M."/>
            <person name="Andrzejewski T.M."/>
            <person name="Davidsen T.M."/>
            <person name="Wayne K.J."/>
            <person name="Tettelin H."/>
            <person name="Glass J.I."/>
            <person name="Rusch D."/>
            <person name="Podicherti R."/>
            <person name="Tsui H.-C.T."/>
            <person name="Winkler M.E."/>
        </authorList>
    </citation>
    <scope>NUCLEOTIDE SEQUENCE</scope>
</reference>
<organism evidence="1">
    <name type="scientific">marine metagenome</name>
    <dbReference type="NCBI Taxonomy" id="408172"/>
    <lineage>
        <taxon>unclassified sequences</taxon>
        <taxon>metagenomes</taxon>
        <taxon>ecological metagenomes</taxon>
    </lineage>
</organism>
<feature type="non-terminal residue" evidence="1">
    <location>
        <position position="108"/>
    </location>
</feature>
<gene>
    <name evidence="1" type="ORF">METZ01_LOCUS376195</name>
</gene>
<name>A0A382TPD5_9ZZZZ</name>
<sequence>MKDWIVSPDGTKGWSGHEWVPLPDDEVSQSIEISDSVVQGGIQQTTNINVQGQNKQDEIANLLELAVLKLEQEEIGEFDRIFTRAKEFDVQSAMQLFESDGRVLALLL</sequence>
<evidence type="ECO:0000313" key="1">
    <source>
        <dbReference type="EMBL" id="SVD23341.1"/>
    </source>
</evidence>
<dbReference type="AlphaFoldDB" id="A0A382TPD5"/>